<gene>
    <name evidence="1" type="ORF">RI060_30760</name>
</gene>
<dbReference type="EMBL" id="CP134213">
    <property type="protein sequence ID" value="WND21456.1"/>
    <property type="molecule type" value="Genomic_DNA"/>
</dbReference>
<sequence length="334" mass="37284">MRKVFPYDVLTGDVGLTITRVLIDGKPLSTNYINPDLMEVDFAGLESAKWEQAVIEVSLTGPELELTGRQPWEKPAAMLQLNCGSTNTRQAVRLVKELQASARWAGSIELDREDWYGRATLRAFVHATVEGVEHRIIGIADDWTLSFNDIPPSPVNGSITVTWSDFATDEKHPYLKNFAQDPCYLRLDPDDPTLFLNRGFEGLEALLVDRKHRPRAEKALHDSTRANMASDVWSTMFVTALEAVETDSETGLPDFPREDWQTVVLKTLLARIYRDLSPHDALVTAVAARNSAQGSGDLFERLIPAASGQVRLPQLLRTGILLLEKDAKDEETTQ</sequence>
<accession>A0ABY9UMI3</accession>
<name>A0ABY9UMI3_STRVL</name>
<organism evidence="1 2">
    <name type="scientific">Streptomyces violaceus</name>
    <name type="common">Streptomyces venezuelae</name>
    <dbReference type="NCBI Taxonomy" id="1936"/>
    <lineage>
        <taxon>Bacteria</taxon>
        <taxon>Bacillati</taxon>
        <taxon>Actinomycetota</taxon>
        <taxon>Actinomycetes</taxon>
        <taxon>Kitasatosporales</taxon>
        <taxon>Streptomycetaceae</taxon>
        <taxon>Streptomyces</taxon>
    </lineage>
</organism>
<evidence type="ECO:0000313" key="1">
    <source>
        <dbReference type="EMBL" id="WND21456.1"/>
    </source>
</evidence>
<protein>
    <submittedName>
        <fullName evidence="1">Uncharacterized protein</fullName>
    </submittedName>
</protein>
<keyword evidence="2" id="KW-1185">Reference proteome</keyword>
<evidence type="ECO:0000313" key="2">
    <source>
        <dbReference type="Proteomes" id="UP001249394"/>
    </source>
</evidence>
<dbReference type="Proteomes" id="UP001249394">
    <property type="component" value="Chromosome"/>
</dbReference>
<reference evidence="1 2" key="1">
    <citation type="submission" date="2023-09" db="EMBL/GenBank/DDBJ databases">
        <title>The genome sequence of Streptomyces anthocyanicus.</title>
        <authorList>
            <person name="Mo P."/>
        </authorList>
    </citation>
    <scope>NUCLEOTIDE SEQUENCE [LARGE SCALE GENOMIC DNA]</scope>
    <source>
        <strain evidence="1 2">JCM 4387</strain>
    </source>
</reference>
<proteinExistence type="predicted"/>